<reference evidence="3" key="1">
    <citation type="journal article" date="2019" name="Int. J. Syst. Evol. Microbiol.">
        <title>The Global Catalogue of Microorganisms (GCM) 10K type strain sequencing project: providing services to taxonomists for standard genome sequencing and annotation.</title>
        <authorList>
            <consortium name="The Broad Institute Genomics Platform"/>
            <consortium name="The Broad Institute Genome Sequencing Center for Infectious Disease"/>
            <person name="Wu L."/>
            <person name="Ma J."/>
        </authorList>
    </citation>
    <scope>NUCLEOTIDE SEQUENCE [LARGE SCALE GENOMIC DNA]</scope>
    <source>
        <strain evidence="3">CGMCC 4.7682</strain>
    </source>
</reference>
<protein>
    <submittedName>
        <fullName evidence="2">Uncharacterized protein</fullName>
    </submittedName>
</protein>
<dbReference type="Proteomes" id="UP001595764">
    <property type="component" value="Unassembled WGS sequence"/>
</dbReference>
<keyword evidence="3" id="KW-1185">Reference proteome</keyword>
<dbReference type="RefSeq" id="WP_377868471.1">
    <property type="nucleotide sequence ID" value="NZ_JBHMAY010000007.1"/>
</dbReference>
<keyword evidence="1" id="KW-0812">Transmembrane</keyword>
<evidence type="ECO:0000313" key="2">
    <source>
        <dbReference type="EMBL" id="MFC3510824.1"/>
    </source>
</evidence>
<name>A0ABV7QF35_9PSEU</name>
<comment type="caution">
    <text evidence="2">The sequence shown here is derived from an EMBL/GenBank/DDBJ whole genome shotgun (WGS) entry which is preliminary data.</text>
</comment>
<evidence type="ECO:0000313" key="3">
    <source>
        <dbReference type="Proteomes" id="UP001595764"/>
    </source>
</evidence>
<keyword evidence="1" id="KW-1133">Transmembrane helix</keyword>
<organism evidence="2 3">
    <name type="scientific">Amycolatopsis halotolerans</name>
    <dbReference type="NCBI Taxonomy" id="330083"/>
    <lineage>
        <taxon>Bacteria</taxon>
        <taxon>Bacillati</taxon>
        <taxon>Actinomycetota</taxon>
        <taxon>Actinomycetes</taxon>
        <taxon>Pseudonocardiales</taxon>
        <taxon>Pseudonocardiaceae</taxon>
        <taxon>Amycolatopsis</taxon>
    </lineage>
</organism>
<evidence type="ECO:0000256" key="1">
    <source>
        <dbReference type="SAM" id="Phobius"/>
    </source>
</evidence>
<proteinExistence type="predicted"/>
<sequence>MSRRSVQVLVAFGVLAVGVFLIWLPLSAAEPGLACLPGQDQPASCGPSYANPAEWGEVLAVGALLALLHLRYLADRKQVL</sequence>
<dbReference type="EMBL" id="JBHRWI010000015">
    <property type="protein sequence ID" value="MFC3510824.1"/>
    <property type="molecule type" value="Genomic_DNA"/>
</dbReference>
<gene>
    <name evidence="2" type="ORF">ACFORO_11670</name>
</gene>
<keyword evidence="1" id="KW-0472">Membrane</keyword>
<accession>A0ABV7QF35</accession>
<feature type="transmembrane region" description="Helical" evidence="1">
    <location>
        <begin position="53"/>
        <end position="74"/>
    </location>
</feature>